<dbReference type="SUPFAM" id="SSF56003">
    <property type="entry name" value="Molybdenum cofactor-binding domain"/>
    <property type="match status" value="1"/>
</dbReference>
<dbReference type="InterPro" id="IPR046867">
    <property type="entry name" value="AldOxase/xan_DH_MoCoBD2"/>
</dbReference>
<evidence type="ECO:0000256" key="2">
    <source>
        <dbReference type="ARBA" id="ARBA00023002"/>
    </source>
</evidence>
<dbReference type="InterPro" id="IPR037165">
    <property type="entry name" value="AldOxase/xan_DH_Mopterin-bd_sf"/>
</dbReference>
<dbReference type="InterPro" id="IPR008274">
    <property type="entry name" value="AldOxase/xan_DH_MoCoBD1"/>
</dbReference>
<keyword evidence="2" id="KW-0560">Oxidoreductase</keyword>
<evidence type="ECO:0000313" key="4">
    <source>
        <dbReference type="EMBL" id="MXP23414.1"/>
    </source>
</evidence>
<dbReference type="PANTHER" id="PTHR11908">
    <property type="entry name" value="XANTHINE DEHYDROGENASE"/>
    <property type="match status" value="1"/>
</dbReference>
<dbReference type="InterPro" id="IPR000674">
    <property type="entry name" value="Ald_Oxase/Xan_DH_a/b"/>
</dbReference>
<dbReference type="InterPro" id="IPR016208">
    <property type="entry name" value="Ald_Oxase/xanthine_DH-like"/>
</dbReference>
<keyword evidence="5" id="KW-1185">Reference proteome</keyword>
<dbReference type="Gene3D" id="3.90.1170.50">
    <property type="entry name" value="Aldehyde oxidase/xanthine dehydrogenase, a/b hammerhead"/>
    <property type="match status" value="1"/>
</dbReference>
<proteinExistence type="predicted"/>
<reference evidence="4 5" key="1">
    <citation type="submission" date="2019-11" db="EMBL/GenBank/DDBJ databases">
        <title>Gordonia sp. nov., a novel actinobacterium isolated from mangrove soil in Hainan.</title>
        <authorList>
            <person name="Huang X."/>
            <person name="Xie Y."/>
            <person name="Chu X."/>
            <person name="Xiao K."/>
        </authorList>
    </citation>
    <scope>NUCLEOTIDE SEQUENCE [LARGE SCALE GENOMIC DNA]</scope>
    <source>
        <strain evidence="4 5">HNM0687</strain>
    </source>
</reference>
<gene>
    <name evidence="4" type="ORF">GIY30_18915</name>
</gene>
<protein>
    <submittedName>
        <fullName evidence="4">Molybdopterin-dependent oxidoreductase</fullName>
    </submittedName>
</protein>
<dbReference type="GO" id="GO:0005506">
    <property type="term" value="F:iron ion binding"/>
    <property type="evidence" value="ECO:0007669"/>
    <property type="project" value="InterPro"/>
</dbReference>
<keyword evidence="1" id="KW-0500">Molybdenum</keyword>
<dbReference type="EMBL" id="WMBR01000005">
    <property type="protein sequence ID" value="MXP23414.1"/>
    <property type="molecule type" value="Genomic_DNA"/>
</dbReference>
<dbReference type="SUPFAM" id="SSF54665">
    <property type="entry name" value="CO dehydrogenase molybdoprotein N-domain-like"/>
    <property type="match status" value="1"/>
</dbReference>
<dbReference type="Gene3D" id="3.30.365.10">
    <property type="entry name" value="Aldehyde oxidase/xanthine dehydrogenase, molybdopterin binding domain"/>
    <property type="match status" value="4"/>
</dbReference>
<feature type="domain" description="Aldehyde oxidase/xanthine dehydrogenase a/b hammerhead" evidence="3">
    <location>
        <begin position="18"/>
        <end position="133"/>
    </location>
</feature>
<dbReference type="AlphaFoldDB" id="A0A6L7GTR8"/>
<comment type="caution">
    <text evidence="4">The sequence shown here is derived from an EMBL/GenBank/DDBJ whole genome shotgun (WGS) entry which is preliminary data.</text>
</comment>
<dbReference type="RefSeq" id="WP_160903577.1">
    <property type="nucleotide sequence ID" value="NZ_CP102850.1"/>
</dbReference>
<accession>A0A6L7GTR8</accession>
<organism evidence="4 5">
    <name type="scientific">Gordonia mangrovi</name>
    <dbReference type="NCBI Taxonomy" id="2665643"/>
    <lineage>
        <taxon>Bacteria</taxon>
        <taxon>Bacillati</taxon>
        <taxon>Actinomycetota</taxon>
        <taxon>Actinomycetes</taxon>
        <taxon>Mycobacteriales</taxon>
        <taxon>Gordoniaceae</taxon>
        <taxon>Gordonia</taxon>
    </lineage>
</organism>
<dbReference type="Pfam" id="PF20256">
    <property type="entry name" value="MoCoBD_2"/>
    <property type="match status" value="1"/>
</dbReference>
<dbReference type="SMART" id="SM01008">
    <property type="entry name" value="Ald_Xan_dh_C"/>
    <property type="match status" value="1"/>
</dbReference>
<evidence type="ECO:0000259" key="3">
    <source>
        <dbReference type="SMART" id="SM01008"/>
    </source>
</evidence>
<dbReference type="Pfam" id="PF02738">
    <property type="entry name" value="MoCoBD_1"/>
    <property type="match status" value="1"/>
</dbReference>
<dbReference type="GO" id="GO:0016491">
    <property type="term" value="F:oxidoreductase activity"/>
    <property type="evidence" value="ECO:0007669"/>
    <property type="project" value="UniProtKB-KW"/>
</dbReference>
<evidence type="ECO:0000313" key="5">
    <source>
        <dbReference type="Proteomes" id="UP000475545"/>
    </source>
</evidence>
<evidence type="ECO:0000256" key="1">
    <source>
        <dbReference type="ARBA" id="ARBA00022505"/>
    </source>
</evidence>
<dbReference type="PANTHER" id="PTHR11908:SF132">
    <property type="entry name" value="ALDEHYDE OXIDASE 1-RELATED"/>
    <property type="match status" value="1"/>
</dbReference>
<dbReference type="InterPro" id="IPR036856">
    <property type="entry name" value="Ald_Oxase/Xan_DH_a/b_sf"/>
</dbReference>
<name>A0A6L7GTR8_9ACTN</name>
<dbReference type="Pfam" id="PF01315">
    <property type="entry name" value="Ald_Xan_dh_C"/>
    <property type="match status" value="1"/>
</dbReference>
<sequence length="777" mass="83024">MRLVGASVQRVEDARILTGKGKYVDDVKLPRMLHAAFLRSPFPHARVNGIDAEDARRVRGVVAVLTGDDIAAVTKPYTDFPVFLPPFLHSPTLPLATDRVRFVGDPVAIVVAENRYIAEDAMELIDVDYDPLDAVADMESALDPNSVNIFEDLGSNVAYRKDTTFGDVDAAFAEATHVVRETLRQERQANVPMETRGVVADYDAGLGSLTFHASTQSPQTLRTSLANLLDIPLERVRVLAQDVGGGFGLKSAITREDIAIGAASRLLGQPVKWIEDRNEHLLASGHARDERMDVELALADDGTILGLRATLVIDQGAYTCLGIPAAQFPDLILKYLPGPYRVGALAFTGIVVTTNKCTVVPYRGPWEIETWVRERIVDLGARAVGLDPTEFRRRALFDGDADDHGITGYSLAGITSRQSMDRALELAEYSKFREEQVQARAAGRALGIGFATYLEAAPGPMGARGYSPEDATVRMEPNGHVVVITSQQPHGQGHQTTLAQLAADELGVPFDHVRVMYGDTDQTPYNLIGTGGSRAATWASGAVVKSARVVRQQILDTAAEMLEIDASDLAIADGVVAPNGAPASGIPISSVAHKAYFSDNSPFYGQECGLEATETFTEDGVGGSGWSGGTHLCIVELDLDTGAVDIVRYIAVSDCGRLINPAIVEGQIRGGVAQGIAGVLYEKVLYDTDGGCQSGTFMDYLLPTSAEVPLIEIEHIESAPTGGIDHRGIGEGGAIVAPAALTSAIEDALAHLDVRITEQYLPPARILELAGVVAAER</sequence>
<dbReference type="Proteomes" id="UP000475545">
    <property type="component" value="Unassembled WGS sequence"/>
</dbReference>